<organism evidence="2 3">
    <name type="scientific">Ignicoccus hospitalis (strain KIN4/I / DSM 18386 / JCM 14125)</name>
    <dbReference type="NCBI Taxonomy" id="453591"/>
    <lineage>
        <taxon>Archaea</taxon>
        <taxon>Thermoproteota</taxon>
        <taxon>Thermoprotei</taxon>
        <taxon>Desulfurococcales</taxon>
        <taxon>Desulfurococcaceae</taxon>
        <taxon>Ignicoccus</taxon>
    </lineage>
</organism>
<protein>
    <recommendedName>
        <fullName evidence="1">Dinitrogenase iron-molybdenum cofactor biosynthesis domain-containing protein</fullName>
    </recommendedName>
</protein>
<name>A8AB99_IGNH4</name>
<dbReference type="Pfam" id="PF02579">
    <property type="entry name" value="Nitro_FeMo-Co"/>
    <property type="match status" value="1"/>
</dbReference>
<sequence length="102" mass="11254">MRVAVLCECYKDKCWVAHHFGMAPFICLFEDGREVERLRNPFVTAERGKGRLLAEFLASKGVQVVIGPEAQSHGASRWVEALGMRVISANPGTPVEEALKAL</sequence>
<dbReference type="PANTHER" id="PTHR33937:SF2">
    <property type="entry name" value="DINITROGENASE IRON-MOLYBDENUM COFACTOR BIOSYNTHESIS DOMAIN-CONTAINING PROTEIN"/>
    <property type="match status" value="1"/>
</dbReference>
<dbReference type="HOGENOM" id="CLU_2271011_0_0_2"/>
<dbReference type="PhylomeDB" id="A8AB99"/>
<dbReference type="KEGG" id="iho:Igni_1022"/>
<dbReference type="OrthoDB" id="31206at2157"/>
<dbReference type="SUPFAM" id="SSF53146">
    <property type="entry name" value="Nitrogenase accessory factor-like"/>
    <property type="match status" value="1"/>
</dbReference>
<dbReference type="AlphaFoldDB" id="A8AB99"/>
<proteinExistence type="predicted"/>
<dbReference type="RefSeq" id="WP_012123165.1">
    <property type="nucleotide sequence ID" value="NC_009776.1"/>
</dbReference>
<keyword evidence="3" id="KW-1185">Reference proteome</keyword>
<evidence type="ECO:0000313" key="2">
    <source>
        <dbReference type="EMBL" id="ABU82201.1"/>
    </source>
</evidence>
<dbReference type="STRING" id="453591.Igni_1022"/>
<dbReference type="Proteomes" id="UP000000262">
    <property type="component" value="Chromosome"/>
</dbReference>
<dbReference type="GeneID" id="5562946"/>
<dbReference type="eggNOG" id="arCOG02734">
    <property type="taxonomic scope" value="Archaea"/>
</dbReference>
<evidence type="ECO:0000313" key="3">
    <source>
        <dbReference type="Proteomes" id="UP000000262"/>
    </source>
</evidence>
<dbReference type="InterPro" id="IPR051840">
    <property type="entry name" value="NifX/NifY_domain"/>
</dbReference>
<dbReference type="InterPro" id="IPR036105">
    <property type="entry name" value="DiNase_FeMo-co_biosyn_sf"/>
</dbReference>
<reference evidence="2 3" key="1">
    <citation type="journal article" date="2008" name="Genome Biol.">
        <title>A genomic analysis of the archaeal system Ignicoccus hospitalis-Nanoarchaeum equitans.</title>
        <authorList>
            <person name="Podar M."/>
            <person name="Anderson I."/>
            <person name="Makarova K.S."/>
            <person name="Elkins J.G."/>
            <person name="Ivanova N."/>
            <person name="Wall M.A."/>
            <person name="Lykidis A."/>
            <person name="Mavromatis K."/>
            <person name="Sun H."/>
            <person name="Hudson M.E."/>
            <person name="Chen W."/>
            <person name="Deciu C."/>
            <person name="Hutchison D."/>
            <person name="Eads J.R."/>
            <person name="Anderson A."/>
            <person name="Fernandes F."/>
            <person name="Szeto E."/>
            <person name="Lapidus A."/>
            <person name="Kyrpides N.C."/>
            <person name="Saier M.H.Jr."/>
            <person name="Richardson P.M."/>
            <person name="Rachel R."/>
            <person name="Huber H."/>
            <person name="Eisen J.A."/>
            <person name="Koonin E.V."/>
            <person name="Keller M."/>
            <person name="Stetter K.O."/>
        </authorList>
    </citation>
    <scope>NUCLEOTIDE SEQUENCE [LARGE SCALE GENOMIC DNA]</scope>
    <source>
        <strain evidence="3">KIN4/I / DSM 18386 / JCM 14125</strain>
    </source>
</reference>
<feature type="domain" description="Dinitrogenase iron-molybdenum cofactor biosynthesis" evidence="1">
    <location>
        <begin position="16"/>
        <end position="102"/>
    </location>
</feature>
<dbReference type="InterPro" id="IPR003731">
    <property type="entry name" value="Di-Nase_FeMo-co_biosynth"/>
</dbReference>
<gene>
    <name evidence="2" type="ordered locus">Igni_1022</name>
</gene>
<dbReference type="PANTHER" id="PTHR33937">
    <property type="entry name" value="IRON-MOLYBDENUM PROTEIN-RELATED-RELATED"/>
    <property type="match status" value="1"/>
</dbReference>
<dbReference type="EMBL" id="CP000816">
    <property type="protein sequence ID" value="ABU82201.1"/>
    <property type="molecule type" value="Genomic_DNA"/>
</dbReference>
<accession>A8AB99</accession>
<evidence type="ECO:0000259" key="1">
    <source>
        <dbReference type="Pfam" id="PF02579"/>
    </source>
</evidence>
<dbReference type="Gene3D" id="3.30.420.130">
    <property type="entry name" value="Dinitrogenase iron-molybdenum cofactor biosynthesis domain"/>
    <property type="match status" value="1"/>
</dbReference>